<dbReference type="PANTHER" id="PTHR46796:SF6">
    <property type="entry name" value="ARAC SUBFAMILY"/>
    <property type="match status" value="1"/>
</dbReference>
<name>A0A7Y0E103_9PROT</name>
<evidence type="ECO:0000256" key="2">
    <source>
        <dbReference type="ARBA" id="ARBA00023125"/>
    </source>
</evidence>
<dbReference type="InterPro" id="IPR018060">
    <property type="entry name" value="HTH_AraC"/>
</dbReference>
<dbReference type="AlphaFoldDB" id="A0A7Y0E103"/>
<sequence>MGWVQTLKANGWSSDTVPVSERTDVWEHQLCASYRDWEVERRVPAEFSASMRRYDLAGASLIECVCSPCSGVRRSHHLRRDDEPYLGVQIVLSGRERFRSGEETATVSAGDVMIWTSDREMEFEVTQRLHKITLMAPLEPLRARLPRGTKLQGGVLHGGGLGTVLFSHLEVLGRELEGMDQTGAMAAKRAALELTATLLSDRTEARATGQSEQYLRMIQSYILEHLHEEELSLSDVAEANRISVRYLHMLFAPTGNSASSWIQTQRLERCRDMLRDPNYGDCSVSEVGWRCGFKDASQFSRAFKQRYGVSPSVYRATGIPSCFVRR</sequence>
<dbReference type="GO" id="GO:0003700">
    <property type="term" value="F:DNA-binding transcription factor activity"/>
    <property type="evidence" value="ECO:0007669"/>
    <property type="project" value="InterPro"/>
</dbReference>
<dbReference type="InterPro" id="IPR009057">
    <property type="entry name" value="Homeodomain-like_sf"/>
</dbReference>
<dbReference type="Gene3D" id="1.10.10.60">
    <property type="entry name" value="Homeodomain-like"/>
    <property type="match status" value="1"/>
</dbReference>
<dbReference type="SMART" id="SM00342">
    <property type="entry name" value="HTH_ARAC"/>
    <property type="match status" value="1"/>
</dbReference>
<protein>
    <submittedName>
        <fullName evidence="5">Helix-turn-helix domain-containing protein</fullName>
    </submittedName>
</protein>
<evidence type="ECO:0000313" key="5">
    <source>
        <dbReference type="EMBL" id="NMM45239.1"/>
    </source>
</evidence>
<dbReference type="InterPro" id="IPR020449">
    <property type="entry name" value="Tscrpt_reg_AraC-type_HTH"/>
</dbReference>
<proteinExistence type="predicted"/>
<dbReference type="InterPro" id="IPR035418">
    <property type="entry name" value="AraC-bd_2"/>
</dbReference>
<gene>
    <name evidence="5" type="ORF">HH303_12170</name>
</gene>
<organism evidence="5 6">
    <name type="scientific">Pacificispira spongiicola</name>
    <dbReference type="NCBI Taxonomy" id="2729598"/>
    <lineage>
        <taxon>Bacteria</taxon>
        <taxon>Pseudomonadati</taxon>
        <taxon>Pseudomonadota</taxon>
        <taxon>Alphaproteobacteria</taxon>
        <taxon>Rhodospirillales</taxon>
        <taxon>Rhodospirillaceae</taxon>
        <taxon>Pacificispira</taxon>
    </lineage>
</organism>
<dbReference type="PROSITE" id="PS01124">
    <property type="entry name" value="HTH_ARAC_FAMILY_2"/>
    <property type="match status" value="1"/>
</dbReference>
<dbReference type="InterPro" id="IPR050204">
    <property type="entry name" value="AraC_XylS_family_regulators"/>
</dbReference>
<comment type="caution">
    <text evidence="5">The sequence shown here is derived from an EMBL/GenBank/DDBJ whole genome shotgun (WGS) entry which is preliminary data.</text>
</comment>
<dbReference type="Pfam" id="PF12833">
    <property type="entry name" value="HTH_18"/>
    <property type="match status" value="1"/>
</dbReference>
<dbReference type="PRINTS" id="PR00032">
    <property type="entry name" value="HTHARAC"/>
</dbReference>
<evidence type="ECO:0000256" key="1">
    <source>
        <dbReference type="ARBA" id="ARBA00023015"/>
    </source>
</evidence>
<reference evidence="5 6" key="1">
    <citation type="submission" date="2020-04" db="EMBL/GenBank/DDBJ databases">
        <title>Rhodospirillaceae bacterium KN72 isolated from deep sea.</title>
        <authorList>
            <person name="Zhang D.-C."/>
        </authorList>
    </citation>
    <scope>NUCLEOTIDE SEQUENCE [LARGE SCALE GENOMIC DNA]</scope>
    <source>
        <strain evidence="5 6">KN72</strain>
    </source>
</reference>
<keyword evidence="3" id="KW-0804">Transcription</keyword>
<keyword evidence="2" id="KW-0238">DNA-binding</keyword>
<keyword evidence="1" id="KW-0805">Transcription regulation</keyword>
<evidence type="ECO:0000256" key="3">
    <source>
        <dbReference type="ARBA" id="ARBA00023163"/>
    </source>
</evidence>
<dbReference type="GO" id="GO:0043565">
    <property type="term" value="F:sequence-specific DNA binding"/>
    <property type="evidence" value="ECO:0007669"/>
    <property type="project" value="InterPro"/>
</dbReference>
<dbReference type="SUPFAM" id="SSF46689">
    <property type="entry name" value="Homeodomain-like"/>
    <property type="match status" value="1"/>
</dbReference>
<dbReference type="PANTHER" id="PTHR46796">
    <property type="entry name" value="HTH-TYPE TRANSCRIPTIONAL ACTIVATOR RHAS-RELATED"/>
    <property type="match status" value="1"/>
</dbReference>
<dbReference type="EMBL" id="JABBNT010000003">
    <property type="protein sequence ID" value="NMM45239.1"/>
    <property type="molecule type" value="Genomic_DNA"/>
</dbReference>
<dbReference type="Proteomes" id="UP000539372">
    <property type="component" value="Unassembled WGS sequence"/>
</dbReference>
<keyword evidence="6" id="KW-1185">Reference proteome</keyword>
<feature type="domain" description="HTH araC/xylS-type" evidence="4">
    <location>
        <begin position="216"/>
        <end position="317"/>
    </location>
</feature>
<evidence type="ECO:0000313" key="6">
    <source>
        <dbReference type="Proteomes" id="UP000539372"/>
    </source>
</evidence>
<evidence type="ECO:0000259" key="4">
    <source>
        <dbReference type="PROSITE" id="PS01124"/>
    </source>
</evidence>
<dbReference type="RefSeq" id="WP_169625592.1">
    <property type="nucleotide sequence ID" value="NZ_JABBNT010000003.1"/>
</dbReference>
<dbReference type="Pfam" id="PF14525">
    <property type="entry name" value="AraC_binding_2"/>
    <property type="match status" value="1"/>
</dbReference>
<accession>A0A7Y0E103</accession>